<feature type="transmembrane region" description="Helical" evidence="1">
    <location>
        <begin position="229"/>
        <end position="250"/>
    </location>
</feature>
<keyword evidence="1" id="KW-0812">Transmembrane</keyword>
<dbReference type="Proteomes" id="UP000273898">
    <property type="component" value="Unassembled WGS sequence"/>
</dbReference>
<protein>
    <submittedName>
        <fullName evidence="3">Putative membrane protein</fullName>
    </submittedName>
</protein>
<evidence type="ECO:0000259" key="2">
    <source>
        <dbReference type="Pfam" id="PF07786"/>
    </source>
</evidence>
<feature type="domain" description="Heparan-alpha-glucosaminide N-acetyltransferase catalytic" evidence="2">
    <location>
        <begin position="11"/>
        <end position="226"/>
    </location>
</feature>
<keyword evidence="1" id="KW-0472">Membrane</keyword>
<dbReference type="RefSeq" id="WP_208529936.1">
    <property type="nucleotide sequence ID" value="NZ_RCCK01000014.1"/>
</dbReference>
<dbReference type="AlphaFoldDB" id="A0A497XTA3"/>
<feature type="transmembrane region" description="Helical" evidence="1">
    <location>
        <begin position="279"/>
        <end position="296"/>
    </location>
</feature>
<feature type="transmembrane region" description="Helical" evidence="1">
    <location>
        <begin position="119"/>
        <end position="138"/>
    </location>
</feature>
<feature type="transmembrane region" description="Helical" evidence="1">
    <location>
        <begin position="308"/>
        <end position="335"/>
    </location>
</feature>
<comment type="caution">
    <text evidence="3">The sequence shown here is derived from an EMBL/GenBank/DDBJ whole genome shotgun (WGS) entry which is preliminary data.</text>
</comment>
<feature type="transmembrane region" description="Helical" evidence="1">
    <location>
        <begin position="92"/>
        <end position="113"/>
    </location>
</feature>
<dbReference type="InterPro" id="IPR012429">
    <property type="entry name" value="HGSNAT_cat"/>
</dbReference>
<dbReference type="EMBL" id="RCCK01000014">
    <property type="protein sequence ID" value="RLJ72561.1"/>
    <property type="molecule type" value="Genomic_DNA"/>
</dbReference>
<evidence type="ECO:0000313" key="4">
    <source>
        <dbReference type="Proteomes" id="UP000273898"/>
    </source>
</evidence>
<accession>A0A497XTA3</accession>
<reference evidence="3 4" key="1">
    <citation type="submission" date="2018-10" db="EMBL/GenBank/DDBJ databases">
        <title>Genomic Encyclopedia of Archaeal and Bacterial Type Strains, Phase II (KMG-II): from individual species to whole genera.</title>
        <authorList>
            <person name="Goeker M."/>
        </authorList>
    </citation>
    <scope>NUCLEOTIDE SEQUENCE [LARGE SCALE GENOMIC DNA]</scope>
    <source>
        <strain evidence="3 4">DSM 19624</strain>
    </source>
</reference>
<proteinExistence type="predicted"/>
<gene>
    <name evidence="3" type="ORF">BCL90_4186</name>
</gene>
<dbReference type="PANTHER" id="PTHR40407">
    <property type="entry name" value="MEMBRANE PROTEIN-LIKE PROTEIN"/>
    <property type="match status" value="1"/>
</dbReference>
<feature type="transmembrane region" description="Helical" evidence="1">
    <location>
        <begin position="145"/>
        <end position="163"/>
    </location>
</feature>
<name>A0A497XTA3_9SPHI</name>
<organism evidence="3 4">
    <name type="scientific">Pedobacter alluvionis</name>
    <dbReference type="NCBI Taxonomy" id="475253"/>
    <lineage>
        <taxon>Bacteria</taxon>
        <taxon>Pseudomonadati</taxon>
        <taxon>Bacteroidota</taxon>
        <taxon>Sphingobacteriia</taxon>
        <taxon>Sphingobacteriales</taxon>
        <taxon>Sphingobacteriaceae</taxon>
        <taxon>Pedobacter</taxon>
    </lineage>
</organism>
<dbReference type="Pfam" id="PF07786">
    <property type="entry name" value="HGSNAT_cat"/>
    <property type="match status" value="1"/>
</dbReference>
<dbReference type="PANTHER" id="PTHR40407:SF1">
    <property type="entry name" value="HEPARAN-ALPHA-GLUCOSAMINIDE N-ACETYLTRANSFERASE CATALYTIC DOMAIN-CONTAINING PROTEIN"/>
    <property type="match status" value="1"/>
</dbReference>
<feature type="transmembrane region" description="Helical" evidence="1">
    <location>
        <begin position="59"/>
        <end position="80"/>
    </location>
</feature>
<feature type="transmembrane region" description="Helical" evidence="1">
    <location>
        <begin position="12"/>
        <end position="28"/>
    </location>
</feature>
<evidence type="ECO:0000256" key="1">
    <source>
        <dbReference type="SAM" id="Phobius"/>
    </source>
</evidence>
<keyword evidence="1" id="KW-1133">Transmembrane helix</keyword>
<evidence type="ECO:0000313" key="3">
    <source>
        <dbReference type="EMBL" id="RLJ72561.1"/>
    </source>
</evidence>
<feature type="transmembrane region" description="Helical" evidence="1">
    <location>
        <begin position="355"/>
        <end position="375"/>
    </location>
</feature>
<feature type="transmembrane region" description="Helical" evidence="1">
    <location>
        <begin position="196"/>
        <end position="217"/>
    </location>
</feature>
<sequence>MNADHMTLSKRILSIDILRGLVMIIMALDHTRDFFHIGAMTGDPLNPETTTGMLFFTRWITHFCAPTFVFLSGLSAYLSAQNKTPGKASSFLLKRGLWLIVIEIALITLGLTFNPFYNFIILQVIWAIGTSMIFLGLASRISYKTVLIIGLILVFGHNLFDLFPTPADPNGGMILKIFFTASGTILPVSSTHLVGVFYAILPWTGVMFVGYGVGAWYKKGYAAERRKRNLLIVGLLTIFVFISLRLINIYGDPAPRKEYHDFFKNLLAFFNVSKYPPSLQYTAMTLGPAMLFLAFTENLNNWFTRITAVYGAVPFFYYVLHFYLLHTLLVIVFFATGYTGKDIVQIPFWFRPATFGFGLPIVYSIWFCAVAALYLPCRWFKRYKENHKQWWLRYV</sequence>